<keyword evidence="11" id="KW-1185">Reference proteome</keyword>
<dbReference type="Proteomes" id="UP000076837">
    <property type="component" value="Unassembled WGS sequence"/>
</dbReference>
<dbReference type="OrthoDB" id="206201at2759"/>
<keyword evidence="3" id="KW-0732">Signal</keyword>
<comment type="similarity">
    <text evidence="1 6">Belongs to the peptidase S8 family.</text>
</comment>
<dbReference type="Gene3D" id="3.40.50.200">
    <property type="entry name" value="Peptidase S8/S53 domain"/>
    <property type="match status" value="2"/>
</dbReference>
<feature type="region of interest" description="Disordered" evidence="7">
    <location>
        <begin position="173"/>
        <end position="196"/>
    </location>
</feature>
<feature type="domain" description="Peptidase S8/S53" evidence="8">
    <location>
        <begin position="193"/>
        <end position="293"/>
    </location>
</feature>
<feature type="domain" description="Inhibitor I9" evidence="9">
    <location>
        <begin position="24"/>
        <end position="106"/>
    </location>
</feature>
<dbReference type="InterPro" id="IPR036852">
    <property type="entry name" value="Peptidase_S8/S53_dom_sf"/>
</dbReference>
<evidence type="ECO:0000313" key="11">
    <source>
        <dbReference type="Proteomes" id="UP000076837"/>
    </source>
</evidence>
<dbReference type="InterPro" id="IPR015500">
    <property type="entry name" value="Peptidase_S8_subtilisin-rel"/>
</dbReference>
<dbReference type="EMBL" id="JYNV01000091">
    <property type="protein sequence ID" value="KZM26839.1"/>
    <property type="molecule type" value="Genomic_DNA"/>
</dbReference>
<dbReference type="PROSITE" id="PS51892">
    <property type="entry name" value="SUBTILASE"/>
    <property type="match status" value="1"/>
</dbReference>
<dbReference type="GO" id="GO:0005576">
    <property type="term" value="C:extracellular region"/>
    <property type="evidence" value="ECO:0007669"/>
    <property type="project" value="UniProtKB-ARBA"/>
</dbReference>
<organism evidence="10 11">
    <name type="scientific">Didymella rabiei</name>
    <name type="common">Chickpea ascochyta blight fungus</name>
    <name type="synonym">Mycosphaerella rabiei</name>
    <dbReference type="NCBI Taxonomy" id="5454"/>
    <lineage>
        <taxon>Eukaryota</taxon>
        <taxon>Fungi</taxon>
        <taxon>Dikarya</taxon>
        <taxon>Ascomycota</taxon>
        <taxon>Pezizomycotina</taxon>
        <taxon>Dothideomycetes</taxon>
        <taxon>Pleosporomycetidae</taxon>
        <taxon>Pleosporales</taxon>
        <taxon>Pleosporineae</taxon>
        <taxon>Didymellaceae</taxon>
        <taxon>Ascochyta</taxon>
    </lineage>
</organism>
<dbReference type="GO" id="GO:0004252">
    <property type="term" value="F:serine-type endopeptidase activity"/>
    <property type="evidence" value="ECO:0007669"/>
    <property type="project" value="InterPro"/>
</dbReference>
<evidence type="ECO:0000259" key="9">
    <source>
        <dbReference type="Pfam" id="PF05922"/>
    </source>
</evidence>
<dbReference type="InterPro" id="IPR050131">
    <property type="entry name" value="Peptidase_S8_subtilisin-like"/>
</dbReference>
<dbReference type="InterPro" id="IPR022398">
    <property type="entry name" value="Peptidase_S8_His-AS"/>
</dbReference>
<comment type="caution">
    <text evidence="6">Lacks conserved residue(s) required for the propagation of feature annotation.</text>
</comment>
<name>A0A163K8A9_DIDRA</name>
<dbReference type="STRING" id="5454.A0A163K8A9"/>
<dbReference type="PROSITE" id="PS00137">
    <property type="entry name" value="SUBTILASE_HIS"/>
    <property type="match status" value="1"/>
</dbReference>
<sequence length="312" mass="32951">MQFFAREVALVAAATPFLTIPGKYNVQLKPDTDVTSIAAHHNVIREIHARDIAKRDTVAEEEAGVEREYGFGDFKGYAGAFDAATVEELKSLPEVLKVVEEYIMTTSALVTQNNAPWGLDSISSRTRGASSYIYDNTGGRGTFSYVVDTGIRTTHIEFGGRAQVGFKAVGGNNNDKQGHGTHVAGTVGGNTRSPARSPEVLCVGNVQSTDARYGGSTGSNFGPTVGVFAAGTGIVTAYFSDTSTATLTGTLMTSPHVAGLFSYLRGLEGLSSAAAIKAWVLELATPNRVTDTQGSANRLAYNGNGRLREVRG</sequence>
<dbReference type="GO" id="GO:0006508">
    <property type="term" value="P:proteolysis"/>
    <property type="evidence" value="ECO:0007669"/>
    <property type="project" value="UniProtKB-KW"/>
</dbReference>
<evidence type="ECO:0000259" key="8">
    <source>
        <dbReference type="Pfam" id="PF00082"/>
    </source>
</evidence>
<proteinExistence type="inferred from homology"/>
<dbReference type="InterPro" id="IPR000209">
    <property type="entry name" value="Peptidase_S8/S53_dom"/>
</dbReference>
<protein>
    <submittedName>
        <fullName evidence="10">Serine-type endopeptidase</fullName>
    </submittedName>
</protein>
<dbReference type="PRINTS" id="PR00723">
    <property type="entry name" value="SUBTILISIN"/>
</dbReference>
<keyword evidence="5" id="KW-0720">Serine protease</keyword>
<gene>
    <name evidence="10" type="ORF">ST47_g2014</name>
</gene>
<accession>A0A163K8A9</accession>
<comment type="caution">
    <text evidence="10">The sequence shown here is derived from an EMBL/GenBank/DDBJ whole genome shotgun (WGS) entry which is preliminary data.</text>
</comment>
<dbReference type="Pfam" id="PF00082">
    <property type="entry name" value="Peptidase_S8"/>
    <property type="match status" value="2"/>
</dbReference>
<dbReference type="SUPFAM" id="SSF54897">
    <property type="entry name" value="Protease propeptides/inhibitors"/>
    <property type="match status" value="1"/>
</dbReference>
<dbReference type="SUPFAM" id="SSF52743">
    <property type="entry name" value="Subtilisin-like"/>
    <property type="match status" value="1"/>
</dbReference>
<dbReference type="PANTHER" id="PTHR43806">
    <property type="entry name" value="PEPTIDASE S8"/>
    <property type="match status" value="1"/>
</dbReference>
<evidence type="ECO:0000256" key="3">
    <source>
        <dbReference type="ARBA" id="ARBA00022729"/>
    </source>
</evidence>
<evidence type="ECO:0000256" key="5">
    <source>
        <dbReference type="ARBA" id="ARBA00022825"/>
    </source>
</evidence>
<evidence type="ECO:0000256" key="6">
    <source>
        <dbReference type="PROSITE-ProRule" id="PRU01240"/>
    </source>
</evidence>
<dbReference type="PANTHER" id="PTHR43806:SF58">
    <property type="entry name" value="ALKALINE PROTEASE 1-RELATED"/>
    <property type="match status" value="1"/>
</dbReference>
<evidence type="ECO:0000256" key="2">
    <source>
        <dbReference type="ARBA" id="ARBA00022670"/>
    </source>
</evidence>
<evidence type="ECO:0000256" key="7">
    <source>
        <dbReference type="SAM" id="MobiDB-lite"/>
    </source>
</evidence>
<dbReference type="InterPro" id="IPR023827">
    <property type="entry name" value="Peptidase_S8_Asp-AS"/>
</dbReference>
<keyword evidence="2" id="KW-0645">Protease</keyword>
<reference evidence="10 11" key="1">
    <citation type="journal article" date="2016" name="Sci. Rep.">
        <title>Draft genome sequencing and secretome analysis of fungal phytopathogen Ascochyta rabiei provides insight into the necrotrophic effector repertoire.</title>
        <authorList>
            <person name="Verma S."/>
            <person name="Gazara R.K."/>
            <person name="Nizam S."/>
            <person name="Parween S."/>
            <person name="Chattopadhyay D."/>
            <person name="Verma P.K."/>
        </authorList>
    </citation>
    <scope>NUCLEOTIDE SEQUENCE [LARGE SCALE GENOMIC DNA]</scope>
    <source>
        <strain evidence="10 11">ArDII</strain>
    </source>
</reference>
<dbReference type="Pfam" id="PF05922">
    <property type="entry name" value="Inhibitor_I9"/>
    <property type="match status" value="1"/>
</dbReference>
<dbReference type="InterPro" id="IPR010259">
    <property type="entry name" value="S8pro/Inhibitor_I9"/>
</dbReference>
<dbReference type="AlphaFoldDB" id="A0A163K8A9"/>
<evidence type="ECO:0000256" key="1">
    <source>
        <dbReference type="ARBA" id="ARBA00011073"/>
    </source>
</evidence>
<feature type="domain" description="Peptidase S8/S53" evidence="8">
    <location>
        <begin position="146"/>
        <end position="191"/>
    </location>
</feature>
<keyword evidence="4" id="KW-0378">Hydrolase</keyword>
<dbReference type="PROSITE" id="PS00136">
    <property type="entry name" value="SUBTILASE_ASP"/>
    <property type="match status" value="1"/>
</dbReference>
<evidence type="ECO:0000313" key="10">
    <source>
        <dbReference type="EMBL" id="KZM26839.1"/>
    </source>
</evidence>
<evidence type="ECO:0000256" key="4">
    <source>
        <dbReference type="ARBA" id="ARBA00022801"/>
    </source>
</evidence>